<dbReference type="AlphaFoldDB" id="A0A7V3YGE8"/>
<proteinExistence type="predicted"/>
<reference evidence="11" key="1">
    <citation type="journal article" date="2020" name="mSystems">
        <title>Genome- and Community-Level Interaction Insights into Carbon Utilization and Element Cycling Functions of Hydrothermarchaeota in Hydrothermal Sediment.</title>
        <authorList>
            <person name="Zhou Z."/>
            <person name="Liu Y."/>
            <person name="Xu W."/>
            <person name="Pan J."/>
            <person name="Luo Z.H."/>
            <person name="Li M."/>
        </authorList>
    </citation>
    <scope>NUCLEOTIDE SEQUENCE [LARGE SCALE GENOMIC DNA]</scope>
    <source>
        <strain evidence="11">SpSt-747</strain>
    </source>
</reference>
<evidence type="ECO:0000256" key="6">
    <source>
        <dbReference type="ARBA" id="ARBA00022741"/>
    </source>
</evidence>
<keyword evidence="2" id="KW-0813">Transport</keyword>
<keyword evidence="8" id="KW-1278">Translocase</keyword>
<dbReference type="InterPro" id="IPR003439">
    <property type="entry name" value="ABC_transporter-like_ATP-bd"/>
</dbReference>
<comment type="subcellular location">
    <subcellularLocation>
        <location evidence="1">Cell membrane</location>
        <topology evidence="1">Peripheral membrane protein</topology>
    </subcellularLocation>
</comment>
<dbReference type="GO" id="GO:0005886">
    <property type="term" value="C:plasma membrane"/>
    <property type="evidence" value="ECO:0007669"/>
    <property type="project" value="UniProtKB-SubCell"/>
</dbReference>
<dbReference type="GO" id="GO:0005524">
    <property type="term" value="F:ATP binding"/>
    <property type="evidence" value="ECO:0007669"/>
    <property type="project" value="UniProtKB-KW"/>
</dbReference>
<gene>
    <name evidence="11" type="ORF">ENV30_04630</name>
</gene>
<dbReference type="InterPro" id="IPR017871">
    <property type="entry name" value="ABC_transporter-like_CS"/>
</dbReference>
<dbReference type="InterPro" id="IPR050107">
    <property type="entry name" value="ABC_carbohydrate_import_ATPase"/>
</dbReference>
<keyword evidence="3" id="KW-1003">Cell membrane</keyword>
<dbReference type="CDD" id="cd03216">
    <property type="entry name" value="ABC_Carb_Monos_I"/>
    <property type="match status" value="1"/>
</dbReference>
<sequence>MVMPQTPILEVRNVSKSFPGVKALDAVSMDVLPGEVHALLGENGAGKSTLMKIISGIIPKDAGEIFLDGKPVHFLSPRDALNAGIVLVQQELSLVPDLSIAENIFLGRWPRRGVQVDWNTIFSETSHLLERFGIREDPRTPVGALSVAEQQTVEILKAVSRPNLRILLLDEPTSALSEDEVNRLFELVAEIKKTGIGIIFISHKLHEALRIADRVTVLRDGRKVVTEEARRLDERMLFEYLTGKPVEVLETGHGGDHTEAVMLALEGFSSGGFVRDVNLKVRKGEVFVLFGLIGSGRTTLARGLFGLERTAGKMTLEDKVVQPKSPQEAIALGIGYLPEDRRRALVYELPVFANITLAILSRVSRRGILCLREETSLAEDFVRSLRIKTPNIFREVLYLSGGNQQKVLLARWLARKPKLLIMDEPTRGIDVGAKFEIRAMVRDLARQGLTILYITSEPVEALEVADRIAVMRGGRVVRVFDHTNGVDKTMLLAVASGVS</sequence>
<evidence type="ECO:0000256" key="8">
    <source>
        <dbReference type="ARBA" id="ARBA00022967"/>
    </source>
</evidence>
<evidence type="ECO:0000256" key="1">
    <source>
        <dbReference type="ARBA" id="ARBA00004202"/>
    </source>
</evidence>
<dbReference type="FunFam" id="3.40.50.300:FF:000127">
    <property type="entry name" value="Ribose import ATP-binding protein RbsA"/>
    <property type="match status" value="1"/>
</dbReference>
<protein>
    <submittedName>
        <fullName evidence="11">Sugar ABC transporter ATP-binding protein</fullName>
    </submittedName>
</protein>
<dbReference type="SMART" id="SM00382">
    <property type="entry name" value="AAA"/>
    <property type="match status" value="2"/>
</dbReference>
<evidence type="ECO:0000259" key="10">
    <source>
        <dbReference type="PROSITE" id="PS50893"/>
    </source>
</evidence>
<dbReference type="PANTHER" id="PTHR43790:SF3">
    <property type="entry name" value="D-ALLOSE IMPORT ATP-BINDING PROTEIN ALSA-RELATED"/>
    <property type="match status" value="1"/>
</dbReference>
<dbReference type="EMBL" id="DTFV01000064">
    <property type="protein sequence ID" value="HGI30580.1"/>
    <property type="molecule type" value="Genomic_DNA"/>
</dbReference>
<accession>A0A7V3YGE8</accession>
<evidence type="ECO:0000313" key="11">
    <source>
        <dbReference type="EMBL" id="HGI30580.1"/>
    </source>
</evidence>
<dbReference type="InterPro" id="IPR003593">
    <property type="entry name" value="AAA+_ATPase"/>
</dbReference>
<comment type="caution">
    <text evidence="11">The sequence shown here is derived from an EMBL/GenBank/DDBJ whole genome shotgun (WGS) entry which is preliminary data.</text>
</comment>
<evidence type="ECO:0000256" key="7">
    <source>
        <dbReference type="ARBA" id="ARBA00022840"/>
    </source>
</evidence>
<feature type="domain" description="ABC transporter" evidence="10">
    <location>
        <begin position="9"/>
        <end position="498"/>
    </location>
</feature>
<evidence type="ECO:0000256" key="4">
    <source>
        <dbReference type="ARBA" id="ARBA00022597"/>
    </source>
</evidence>
<organism evidence="11">
    <name type="scientific">Candidatus Caldatribacterium californiense</name>
    <dbReference type="NCBI Taxonomy" id="1454726"/>
    <lineage>
        <taxon>Bacteria</taxon>
        <taxon>Pseudomonadati</taxon>
        <taxon>Atribacterota</taxon>
        <taxon>Atribacteria</taxon>
        <taxon>Atribacterales</taxon>
        <taxon>Candidatus Caldatribacteriaceae</taxon>
        <taxon>Candidatus Caldatribacterium</taxon>
    </lineage>
</organism>
<dbReference type="InterPro" id="IPR027417">
    <property type="entry name" value="P-loop_NTPase"/>
</dbReference>
<dbReference type="Pfam" id="PF00005">
    <property type="entry name" value="ABC_tran"/>
    <property type="match status" value="2"/>
</dbReference>
<dbReference type="PANTHER" id="PTHR43790">
    <property type="entry name" value="CARBOHYDRATE TRANSPORT ATP-BINDING PROTEIN MG119-RELATED"/>
    <property type="match status" value="1"/>
</dbReference>
<keyword evidence="4" id="KW-0762">Sugar transport</keyword>
<evidence type="ECO:0000256" key="3">
    <source>
        <dbReference type="ARBA" id="ARBA00022475"/>
    </source>
</evidence>
<keyword evidence="6" id="KW-0547">Nucleotide-binding</keyword>
<keyword evidence="7 11" id="KW-0067">ATP-binding</keyword>
<dbReference type="CDD" id="cd03215">
    <property type="entry name" value="ABC_Carb_Monos_II"/>
    <property type="match status" value="1"/>
</dbReference>
<keyword evidence="9" id="KW-0472">Membrane</keyword>
<name>A0A7V3YGE8_9BACT</name>
<evidence type="ECO:0000256" key="5">
    <source>
        <dbReference type="ARBA" id="ARBA00022737"/>
    </source>
</evidence>
<dbReference type="PROSITE" id="PS00211">
    <property type="entry name" value="ABC_TRANSPORTER_1"/>
    <property type="match status" value="1"/>
</dbReference>
<evidence type="ECO:0000256" key="2">
    <source>
        <dbReference type="ARBA" id="ARBA00022448"/>
    </source>
</evidence>
<dbReference type="GO" id="GO:0016887">
    <property type="term" value="F:ATP hydrolysis activity"/>
    <property type="evidence" value="ECO:0007669"/>
    <property type="project" value="InterPro"/>
</dbReference>
<evidence type="ECO:0000256" key="9">
    <source>
        <dbReference type="ARBA" id="ARBA00023136"/>
    </source>
</evidence>
<dbReference type="Gene3D" id="3.40.50.300">
    <property type="entry name" value="P-loop containing nucleotide triphosphate hydrolases"/>
    <property type="match status" value="2"/>
</dbReference>
<keyword evidence="5" id="KW-0677">Repeat</keyword>
<dbReference type="PROSITE" id="PS50893">
    <property type="entry name" value="ABC_TRANSPORTER_2"/>
    <property type="match status" value="1"/>
</dbReference>
<dbReference type="SUPFAM" id="SSF52540">
    <property type="entry name" value="P-loop containing nucleoside triphosphate hydrolases"/>
    <property type="match status" value="2"/>
</dbReference>